<feature type="region of interest" description="Disordered" evidence="1">
    <location>
        <begin position="17"/>
        <end position="42"/>
    </location>
</feature>
<protein>
    <submittedName>
        <fullName evidence="2">Uncharacterized protein</fullName>
    </submittedName>
</protein>
<evidence type="ECO:0000313" key="3">
    <source>
        <dbReference type="Proteomes" id="UP000017836"/>
    </source>
</evidence>
<dbReference type="EMBL" id="KI392510">
    <property type="protein sequence ID" value="ERN15108.1"/>
    <property type="molecule type" value="Genomic_DNA"/>
</dbReference>
<dbReference type="STRING" id="13333.U5D443"/>
<evidence type="ECO:0000313" key="2">
    <source>
        <dbReference type="EMBL" id="ERN15108.1"/>
    </source>
</evidence>
<accession>U5D443</accession>
<dbReference type="AlphaFoldDB" id="U5D443"/>
<dbReference type="PANTHER" id="PTHR33156:SF39">
    <property type="entry name" value="PROTEIN NONRESPONDING TO OXYLIPINS 2, MITOCHONDRIAL"/>
    <property type="match status" value="1"/>
</dbReference>
<dbReference type="PANTHER" id="PTHR33156">
    <property type="entry name" value="OS02G0230000 PROTEIN"/>
    <property type="match status" value="1"/>
</dbReference>
<dbReference type="Proteomes" id="UP000017836">
    <property type="component" value="Unassembled WGS sequence"/>
</dbReference>
<sequence>MASRYRALTRTTISSLKSAMKPKTSLPNSTTLPPSSSPTRLSLSSRLDTELRCCRSLYPLHSTVASARLICFLGLDGKASRSMSQASFAFWLNVP</sequence>
<dbReference type="OMA" id="SARLICF"/>
<name>U5D443_AMBTC</name>
<evidence type="ECO:0000256" key="1">
    <source>
        <dbReference type="SAM" id="MobiDB-lite"/>
    </source>
</evidence>
<dbReference type="InterPro" id="IPR043459">
    <property type="entry name" value="NFD6/NOXY2-like"/>
</dbReference>
<organism evidence="2 3">
    <name type="scientific">Amborella trichopoda</name>
    <dbReference type="NCBI Taxonomy" id="13333"/>
    <lineage>
        <taxon>Eukaryota</taxon>
        <taxon>Viridiplantae</taxon>
        <taxon>Streptophyta</taxon>
        <taxon>Embryophyta</taxon>
        <taxon>Tracheophyta</taxon>
        <taxon>Spermatophyta</taxon>
        <taxon>Magnoliopsida</taxon>
        <taxon>Amborellales</taxon>
        <taxon>Amborellaceae</taxon>
        <taxon>Amborella</taxon>
    </lineage>
</organism>
<proteinExistence type="predicted"/>
<keyword evidence="3" id="KW-1185">Reference proteome</keyword>
<gene>
    <name evidence="2" type="ORF">AMTR_s00056p00081910</name>
</gene>
<dbReference type="Gramene" id="ERN15108">
    <property type="protein sequence ID" value="ERN15108"/>
    <property type="gene ID" value="AMTR_s00056p00081910"/>
</dbReference>
<reference evidence="3" key="1">
    <citation type="journal article" date="2013" name="Science">
        <title>The Amborella genome and the evolution of flowering plants.</title>
        <authorList>
            <consortium name="Amborella Genome Project"/>
        </authorList>
    </citation>
    <scope>NUCLEOTIDE SEQUENCE [LARGE SCALE GENOMIC DNA]</scope>
</reference>
<feature type="compositionally biased region" description="Low complexity" evidence="1">
    <location>
        <begin position="24"/>
        <end position="42"/>
    </location>
</feature>
<dbReference type="HOGENOM" id="CLU_146975_1_1_1"/>